<name>A0A5B7CQJ6_PORTR</name>
<keyword evidence="2" id="KW-1185">Reference proteome</keyword>
<dbReference type="Proteomes" id="UP000324222">
    <property type="component" value="Unassembled WGS sequence"/>
</dbReference>
<gene>
    <name evidence="1" type="ORF">E2C01_003588</name>
</gene>
<reference evidence="1 2" key="1">
    <citation type="submission" date="2019-05" db="EMBL/GenBank/DDBJ databases">
        <title>Another draft genome of Portunus trituberculatus and its Hox gene families provides insights of decapod evolution.</title>
        <authorList>
            <person name="Jeong J.-H."/>
            <person name="Song I."/>
            <person name="Kim S."/>
            <person name="Choi T."/>
            <person name="Kim D."/>
            <person name="Ryu S."/>
            <person name="Kim W."/>
        </authorList>
    </citation>
    <scope>NUCLEOTIDE SEQUENCE [LARGE SCALE GENOMIC DNA]</scope>
    <source>
        <tissue evidence="1">Muscle</tissue>
    </source>
</reference>
<protein>
    <submittedName>
        <fullName evidence="1">Uncharacterized protein</fullName>
    </submittedName>
</protein>
<evidence type="ECO:0000313" key="2">
    <source>
        <dbReference type="Proteomes" id="UP000324222"/>
    </source>
</evidence>
<comment type="caution">
    <text evidence="1">The sequence shown here is derived from an EMBL/GenBank/DDBJ whole genome shotgun (WGS) entry which is preliminary data.</text>
</comment>
<sequence length="75" mass="8165">MKGDVALYLQALYYLLTRWLASLVLTFSSSGLNDSASCQDKAYAVPGSDKLHMLLDEKPSGDTADKANKICVSHQ</sequence>
<evidence type="ECO:0000313" key="1">
    <source>
        <dbReference type="EMBL" id="MPC10944.1"/>
    </source>
</evidence>
<accession>A0A5B7CQJ6</accession>
<proteinExistence type="predicted"/>
<organism evidence="1 2">
    <name type="scientific">Portunus trituberculatus</name>
    <name type="common">Swimming crab</name>
    <name type="synonym">Neptunus trituberculatus</name>
    <dbReference type="NCBI Taxonomy" id="210409"/>
    <lineage>
        <taxon>Eukaryota</taxon>
        <taxon>Metazoa</taxon>
        <taxon>Ecdysozoa</taxon>
        <taxon>Arthropoda</taxon>
        <taxon>Crustacea</taxon>
        <taxon>Multicrustacea</taxon>
        <taxon>Malacostraca</taxon>
        <taxon>Eumalacostraca</taxon>
        <taxon>Eucarida</taxon>
        <taxon>Decapoda</taxon>
        <taxon>Pleocyemata</taxon>
        <taxon>Brachyura</taxon>
        <taxon>Eubrachyura</taxon>
        <taxon>Portunoidea</taxon>
        <taxon>Portunidae</taxon>
        <taxon>Portuninae</taxon>
        <taxon>Portunus</taxon>
    </lineage>
</organism>
<dbReference type="AlphaFoldDB" id="A0A5B7CQJ6"/>
<dbReference type="EMBL" id="VSRR010000137">
    <property type="protein sequence ID" value="MPC10944.1"/>
    <property type="molecule type" value="Genomic_DNA"/>
</dbReference>